<dbReference type="EMBL" id="BQKI01000028">
    <property type="protein sequence ID" value="GJN12950.1"/>
    <property type="molecule type" value="Genomic_DNA"/>
</dbReference>
<comment type="caution">
    <text evidence="2">The sequence shown here is derived from an EMBL/GenBank/DDBJ whole genome shotgun (WGS) entry which is preliminary data.</text>
</comment>
<feature type="region of interest" description="Disordered" evidence="1">
    <location>
        <begin position="1"/>
        <end position="24"/>
    </location>
</feature>
<reference evidence="2" key="1">
    <citation type="journal article" date="2018" name="DNA Res.">
        <title>Multiple hybrid de novo genome assembly of finger millet, an orphan allotetraploid crop.</title>
        <authorList>
            <person name="Hatakeyama M."/>
            <person name="Aluri S."/>
            <person name="Balachadran M.T."/>
            <person name="Sivarajan S.R."/>
            <person name="Patrignani A."/>
            <person name="Gruter S."/>
            <person name="Poveda L."/>
            <person name="Shimizu-Inatsugi R."/>
            <person name="Baeten J."/>
            <person name="Francoijs K.J."/>
            <person name="Nataraja K.N."/>
            <person name="Reddy Y.A.N."/>
            <person name="Phadnis S."/>
            <person name="Ravikumar R.L."/>
            <person name="Schlapbach R."/>
            <person name="Sreeman S.M."/>
            <person name="Shimizu K.K."/>
        </authorList>
    </citation>
    <scope>NUCLEOTIDE SEQUENCE</scope>
</reference>
<dbReference type="AlphaFoldDB" id="A0AAV5DR95"/>
<keyword evidence="3" id="KW-1185">Reference proteome</keyword>
<evidence type="ECO:0000313" key="3">
    <source>
        <dbReference type="Proteomes" id="UP001054889"/>
    </source>
</evidence>
<dbReference type="Proteomes" id="UP001054889">
    <property type="component" value="Unassembled WGS sequence"/>
</dbReference>
<evidence type="ECO:0000313" key="2">
    <source>
        <dbReference type="EMBL" id="GJN12950.1"/>
    </source>
</evidence>
<feature type="compositionally biased region" description="Polar residues" evidence="1">
    <location>
        <begin position="11"/>
        <end position="23"/>
    </location>
</feature>
<evidence type="ECO:0000256" key="1">
    <source>
        <dbReference type="SAM" id="MobiDB-lite"/>
    </source>
</evidence>
<reference evidence="2" key="2">
    <citation type="submission" date="2021-12" db="EMBL/GenBank/DDBJ databases">
        <title>Resequencing data analysis of finger millet.</title>
        <authorList>
            <person name="Hatakeyama M."/>
            <person name="Aluri S."/>
            <person name="Balachadran M.T."/>
            <person name="Sivarajan S.R."/>
            <person name="Poveda L."/>
            <person name="Shimizu-Inatsugi R."/>
            <person name="Schlapbach R."/>
            <person name="Sreeman S.M."/>
            <person name="Shimizu K.K."/>
        </authorList>
    </citation>
    <scope>NUCLEOTIDE SEQUENCE</scope>
</reference>
<feature type="compositionally biased region" description="Low complexity" evidence="1">
    <location>
        <begin position="114"/>
        <end position="125"/>
    </location>
</feature>
<feature type="region of interest" description="Disordered" evidence="1">
    <location>
        <begin position="92"/>
        <end position="125"/>
    </location>
</feature>
<name>A0AAV5DR95_ELECO</name>
<accession>A0AAV5DR95</accession>
<proteinExistence type="predicted"/>
<gene>
    <name evidence="2" type="primary">ga31279</name>
    <name evidence="2" type="ORF">PR202_ga31279</name>
</gene>
<sequence length="125" mass="13230">MHTGQGIATGYNWTGQHPSNRPKSQVIPAISSTCTLMCDLRGHRRGRQDLGAVKVATGVVAAKLVVPSVGFCAAANPMGLTLATLRRRTLGLRSAETNEPPRHGPLPSPESRRIAAGAAARGRKW</sequence>
<organism evidence="2 3">
    <name type="scientific">Eleusine coracana subsp. coracana</name>
    <dbReference type="NCBI Taxonomy" id="191504"/>
    <lineage>
        <taxon>Eukaryota</taxon>
        <taxon>Viridiplantae</taxon>
        <taxon>Streptophyta</taxon>
        <taxon>Embryophyta</taxon>
        <taxon>Tracheophyta</taxon>
        <taxon>Spermatophyta</taxon>
        <taxon>Magnoliopsida</taxon>
        <taxon>Liliopsida</taxon>
        <taxon>Poales</taxon>
        <taxon>Poaceae</taxon>
        <taxon>PACMAD clade</taxon>
        <taxon>Chloridoideae</taxon>
        <taxon>Cynodonteae</taxon>
        <taxon>Eleusininae</taxon>
        <taxon>Eleusine</taxon>
    </lineage>
</organism>
<protein>
    <submittedName>
        <fullName evidence="2">Uncharacterized protein</fullName>
    </submittedName>
</protein>